<keyword evidence="1" id="KW-0812">Transmembrane</keyword>
<protein>
    <submittedName>
        <fullName evidence="2">Uncharacterized protein</fullName>
    </submittedName>
</protein>
<dbReference type="AlphaFoldDB" id="A0ABD1Z5S1"/>
<dbReference type="Proteomes" id="UP001605036">
    <property type="component" value="Unassembled WGS sequence"/>
</dbReference>
<keyword evidence="3" id="KW-1185">Reference proteome</keyword>
<comment type="caution">
    <text evidence="2">The sequence shown here is derived from an EMBL/GenBank/DDBJ whole genome shotgun (WGS) entry which is preliminary data.</text>
</comment>
<organism evidence="2 3">
    <name type="scientific">Riccia fluitans</name>
    <dbReference type="NCBI Taxonomy" id="41844"/>
    <lineage>
        <taxon>Eukaryota</taxon>
        <taxon>Viridiplantae</taxon>
        <taxon>Streptophyta</taxon>
        <taxon>Embryophyta</taxon>
        <taxon>Marchantiophyta</taxon>
        <taxon>Marchantiopsida</taxon>
        <taxon>Marchantiidae</taxon>
        <taxon>Marchantiales</taxon>
        <taxon>Ricciaceae</taxon>
        <taxon>Riccia</taxon>
    </lineage>
</organism>
<keyword evidence="1" id="KW-0472">Membrane</keyword>
<evidence type="ECO:0000313" key="3">
    <source>
        <dbReference type="Proteomes" id="UP001605036"/>
    </source>
</evidence>
<dbReference type="PANTHER" id="PTHR48223">
    <property type="entry name" value="DEFECTIVE 2759, PUTATIVE ISOFORM 1-RELATED"/>
    <property type="match status" value="1"/>
</dbReference>
<evidence type="ECO:0000256" key="1">
    <source>
        <dbReference type="SAM" id="Phobius"/>
    </source>
</evidence>
<keyword evidence="1" id="KW-1133">Transmembrane helix</keyword>
<evidence type="ECO:0000313" key="2">
    <source>
        <dbReference type="EMBL" id="KAL2643131.1"/>
    </source>
</evidence>
<dbReference type="EMBL" id="JBHFFA010000002">
    <property type="protein sequence ID" value="KAL2643131.1"/>
    <property type="molecule type" value="Genomic_DNA"/>
</dbReference>
<dbReference type="PANTHER" id="PTHR48223:SF1">
    <property type="entry name" value="ABC TRANSMEMBRANE TYPE-1 DOMAIN-CONTAINING PROTEIN"/>
    <property type="match status" value="1"/>
</dbReference>
<feature type="transmembrane region" description="Helical" evidence="1">
    <location>
        <begin position="211"/>
        <end position="232"/>
    </location>
</feature>
<sequence length="345" mass="39026">MSLQAFSLVVPTQTCTLAPLVVSSSRSVFTARKVSLVQYSGDVRRVESLRHVKLKLRRLSSARPFQPSILAFKSVHRPAGLQATSLQAITADDSSSGEAMGPSAHALSLSPDEFKHFLVTFFSRLQDGLRQMKERGLLESTKQGFEEAFVKLKSVDGKRVFEEDLATKISAQGASTWQILKPWVKWPLAIFISIYLVVTAGFGPAVSRDLIPLWILGPLVTGAVIRSAYWVADITRDAVLRSEPMRQALVLGVAQVFEDAKNGVLGEKLKHQVEEKRRELKELVTDRRAELVSYAQSGQAGNDFQKYMQLRFSDFYEWSVEKYEDFVDWWRPFMRAFTRLMKKLF</sequence>
<feature type="transmembrane region" description="Helical" evidence="1">
    <location>
        <begin position="186"/>
        <end position="205"/>
    </location>
</feature>
<gene>
    <name evidence="2" type="ORF">R1flu_010718</name>
</gene>
<proteinExistence type="predicted"/>
<name>A0ABD1Z5S1_9MARC</name>
<accession>A0ABD1Z5S1</accession>
<reference evidence="2 3" key="1">
    <citation type="submission" date="2024-09" db="EMBL/GenBank/DDBJ databases">
        <title>Chromosome-scale assembly of Riccia fluitans.</title>
        <authorList>
            <person name="Paukszto L."/>
            <person name="Sawicki J."/>
            <person name="Karawczyk K."/>
            <person name="Piernik-Szablinska J."/>
            <person name="Szczecinska M."/>
            <person name="Mazdziarz M."/>
        </authorList>
    </citation>
    <scope>NUCLEOTIDE SEQUENCE [LARGE SCALE GENOMIC DNA]</scope>
    <source>
        <strain evidence="2">Rf_01</strain>
        <tissue evidence="2">Aerial parts of the thallus</tissue>
    </source>
</reference>